<dbReference type="EMBL" id="CM055101">
    <property type="protein sequence ID" value="KAJ7541368.1"/>
    <property type="molecule type" value="Genomic_DNA"/>
</dbReference>
<name>A0ACC2CH55_DIPCM</name>
<protein>
    <submittedName>
        <fullName evidence="1">Uncharacterized protein</fullName>
    </submittedName>
</protein>
<evidence type="ECO:0000313" key="2">
    <source>
        <dbReference type="Proteomes" id="UP001162992"/>
    </source>
</evidence>
<comment type="caution">
    <text evidence="1">The sequence shown here is derived from an EMBL/GenBank/DDBJ whole genome shotgun (WGS) entry which is preliminary data.</text>
</comment>
<reference evidence="2" key="1">
    <citation type="journal article" date="2024" name="Proc. Natl. Acad. Sci. U.S.A.">
        <title>Extraordinary preservation of gene collinearity over three hundred million years revealed in homosporous lycophytes.</title>
        <authorList>
            <person name="Li C."/>
            <person name="Wickell D."/>
            <person name="Kuo L.Y."/>
            <person name="Chen X."/>
            <person name="Nie B."/>
            <person name="Liao X."/>
            <person name="Peng D."/>
            <person name="Ji J."/>
            <person name="Jenkins J."/>
            <person name="Williams M."/>
            <person name="Shu S."/>
            <person name="Plott C."/>
            <person name="Barry K."/>
            <person name="Rajasekar S."/>
            <person name="Grimwood J."/>
            <person name="Han X."/>
            <person name="Sun S."/>
            <person name="Hou Z."/>
            <person name="He W."/>
            <person name="Dai G."/>
            <person name="Sun C."/>
            <person name="Schmutz J."/>
            <person name="Leebens-Mack J.H."/>
            <person name="Li F.W."/>
            <person name="Wang L."/>
        </authorList>
    </citation>
    <scope>NUCLEOTIDE SEQUENCE [LARGE SCALE GENOMIC DNA]</scope>
    <source>
        <strain evidence="2">cv. PW_Plant_1</strain>
    </source>
</reference>
<gene>
    <name evidence="1" type="ORF">O6H91_10G056700</name>
</gene>
<organism evidence="1 2">
    <name type="scientific">Diphasiastrum complanatum</name>
    <name type="common">Issler's clubmoss</name>
    <name type="synonym">Lycopodium complanatum</name>
    <dbReference type="NCBI Taxonomy" id="34168"/>
    <lineage>
        <taxon>Eukaryota</taxon>
        <taxon>Viridiplantae</taxon>
        <taxon>Streptophyta</taxon>
        <taxon>Embryophyta</taxon>
        <taxon>Tracheophyta</taxon>
        <taxon>Lycopodiopsida</taxon>
        <taxon>Lycopodiales</taxon>
        <taxon>Lycopodiaceae</taxon>
        <taxon>Lycopodioideae</taxon>
        <taxon>Diphasiastrum</taxon>
    </lineage>
</organism>
<accession>A0ACC2CH55</accession>
<evidence type="ECO:0000313" key="1">
    <source>
        <dbReference type="EMBL" id="KAJ7541368.1"/>
    </source>
</evidence>
<dbReference type="Proteomes" id="UP001162992">
    <property type="component" value="Chromosome 10"/>
</dbReference>
<keyword evidence="2" id="KW-1185">Reference proteome</keyword>
<sequence length="132" mass="14194">MLATLLFVIGKPSAMGVLITSANETLYYPYFESTFGALHEPAAGIFGVLHAASPIDACTPLSNQSIHFDHKLSQIVIAMIGRCTIDAKMQVAQHAGFAAIIIFDSKDDHDFSMSGSSTGVYIPAREKQVMLC</sequence>
<proteinExistence type="predicted"/>